<dbReference type="EMBL" id="OIVN01001113">
    <property type="protein sequence ID" value="SPC90016.1"/>
    <property type="molecule type" value="Genomic_DNA"/>
</dbReference>
<evidence type="ECO:0000313" key="2">
    <source>
        <dbReference type="EMBL" id="SPC90016.1"/>
    </source>
</evidence>
<organism evidence="2">
    <name type="scientific">Fagus sylvatica</name>
    <name type="common">Beechnut</name>
    <dbReference type="NCBI Taxonomy" id="28930"/>
    <lineage>
        <taxon>Eukaryota</taxon>
        <taxon>Viridiplantae</taxon>
        <taxon>Streptophyta</taxon>
        <taxon>Embryophyta</taxon>
        <taxon>Tracheophyta</taxon>
        <taxon>Spermatophyta</taxon>
        <taxon>Magnoliopsida</taxon>
        <taxon>eudicotyledons</taxon>
        <taxon>Gunneridae</taxon>
        <taxon>Pentapetalae</taxon>
        <taxon>rosids</taxon>
        <taxon>fabids</taxon>
        <taxon>Fagales</taxon>
        <taxon>Fagaceae</taxon>
        <taxon>Fagus</taxon>
    </lineage>
</organism>
<protein>
    <recommendedName>
        <fullName evidence="1">FAR1 domain-containing protein</fullName>
    </recommendedName>
</protein>
<feature type="domain" description="FAR1" evidence="1">
    <location>
        <begin position="71"/>
        <end position="105"/>
    </location>
</feature>
<dbReference type="AlphaFoldDB" id="A0A2N9FGQ5"/>
<dbReference type="PANTHER" id="PTHR47718:SF7">
    <property type="entry name" value="PROTEIN FAR1-RELATED SEQUENCE"/>
    <property type="match status" value="1"/>
</dbReference>
<dbReference type="PANTHER" id="PTHR47718">
    <property type="entry name" value="OS01G0519700 PROTEIN"/>
    <property type="match status" value="1"/>
</dbReference>
<accession>A0A2N9FGQ5</accession>
<proteinExistence type="predicted"/>
<gene>
    <name evidence="2" type="ORF">FSB_LOCUS17898</name>
</gene>
<dbReference type="Pfam" id="PF03101">
    <property type="entry name" value="FAR1"/>
    <property type="match status" value="1"/>
</dbReference>
<name>A0A2N9FGQ5_FAGSY</name>
<sequence>MSANNRESEIISLCNDMVEDLAHVEPEIVEDESDVDLSMNDLNKPSAYNGPLEPSLGMEFDDVEDACTCFNAYARMGCKAMMGLRKVEETWIVSKFETSHNHELLTPKSTSLLRGHRVISRAQKNLIDTLNESGVPPRKIMSVLSKESGGDYNVGCISVDVQNYLGNKRRKLLEEGDAQRMYKYFIESQCKNPGFVYVIQVDENGRMGNCFWVDARSRLIV</sequence>
<evidence type="ECO:0000259" key="1">
    <source>
        <dbReference type="Pfam" id="PF03101"/>
    </source>
</evidence>
<reference evidence="2" key="1">
    <citation type="submission" date="2018-02" db="EMBL/GenBank/DDBJ databases">
        <authorList>
            <person name="Cohen D.B."/>
            <person name="Kent A.D."/>
        </authorList>
    </citation>
    <scope>NUCLEOTIDE SEQUENCE</scope>
</reference>
<dbReference type="InterPro" id="IPR004330">
    <property type="entry name" value="FAR1_DNA_bnd_dom"/>
</dbReference>